<accession>A0ABU3I8H9</accession>
<gene>
    <name evidence="1" type="ORF">ROS62_27275</name>
</gene>
<dbReference type="RefSeq" id="WP_337675235.1">
    <property type="nucleotide sequence ID" value="NZ_JAVSGH010000051.1"/>
</dbReference>
<dbReference type="Proteomes" id="UP001181313">
    <property type="component" value="Unassembled WGS sequence"/>
</dbReference>
<comment type="caution">
    <text evidence="1">The sequence shown here is derived from an EMBL/GenBank/DDBJ whole genome shotgun (WGS) entry which is preliminary data.</text>
</comment>
<name>A0ABU3I8H9_9ACTN</name>
<evidence type="ECO:0000313" key="2">
    <source>
        <dbReference type="Proteomes" id="UP001181313"/>
    </source>
</evidence>
<sequence length="82" mass="8843">MFVQQSPGCLDGLADGDRVDSEQVAQHLLRTDLPQVKNREQDLVRVRQQGTAASGGGDASAVAQYVAVLLGPRWPTEVPVSW</sequence>
<organism evidence="1 2">
    <name type="scientific">Streptomyces althioticus subsp. attaecolombicae</name>
    <dbReference type="NCBI Taxonomy" id="3075534"/>
    <lineage>
        <taxon>Bacteria</taxon>
        <taxon>Bacillati</taxon>
        <taxon>Actinomycetota</taxon>
        <taxon>Actinomycetes</taxon>
        <taxon>Kitasatosporales</taxon>
        <taxon>Streptomycetaceae</taxon>
        <taxon>Streptomyces</taxon>
        <taxon>Streptomyces althioticus group</taxon>
    </lineage>
</organism>
<proteinExistence type="predicted"/>
<dbReference type="EMBL" id="JAVSGH010000051">
    <property type="protein sequence ID" value="MDT3728381.1"/>
    <property type="molecule type" value="Genomic_DNA"/>
</dbReference>
<protein>
    <submittedName>
        <fullName evidence="1">Uncharacterized protein</fullName>
    </submittedName>
</protein>
<evidence type="ECO:0000313" key="1">
    <source>
        <dbReference type="EMBL" id="MDT3728381.1"/>
    </source>
</evidence>
<reference evidence="1" key="1">
    <citation type="submission" date="2024-05" db="EMBL/GenBank/DDBJ databases">
        <title>30 novel species of actinomycetes from the DSMZ collection.</title>
        <authorList>
            <person name="Nouioui I."/>
        </authorList>
    </citation>
    <scope>NUCLEOTIDE SEQUENCE</scope>
    <source>
        <strain evidence="1">DSM 41972</strain>
    </source>
</reference>
<keyword evidence="2" id="KW-1185">Reference proteome</keyword>